<proteinExistence type="predicted"/>
<comment type="caution">
    <text evidence="1">The sequence shown here is derived from an EMBL/GenBank/DDBJ whole genome shotgun (WGS) entry which is preliminary data.</text>
</comment>
<reference evidence="1 2" key="1">
    <citation type="submission" date="2021-02" db="EMBL/GenBank/DDBJ databases">
        <title>Streptomyces spirodelae sp. nov., isolated from duckweed.</title>
        <authorList>
            <person name="Saimee Y."/>
            <person name="Duangmal K."/>
        </authorList>
    </citation>
    <scope>NUCLEOTIDE SEQUENCE [LARGE SCALE GENOMIC DNA]</scope>
    <source>
        <strain evidence="1 2">DSM 42105</strain>
    </source>
</reference>
<keyword evidence="2" id="KW-1185">Reference proteome</keyword>
<name>A0ABS3XW33_9ACTN</name>
<protein>
    <submittedName>
        <fullName evidence="1">Uncharacterized protein</fullName>
    </submittedName>
</protein>
<evidence type="ECO:0000313" key="1">
    <source>
        <dbReference type="EMBL" id="MBO8199281.1"/>
    </source>
</evidence>
<dbReference type="RefSeq" id="WP_209211025.1">
    <property type="nucleotide sequence ID" value="NZ_JAFFZM010000007.1"/>
</dbReference>
<dbReference type="GeneID" id="96259599"/>
<accession>A0ABS3XW33</accession>
<organism evidence="1 2">
    <name type="scientific">Streptomyces smyrnaeus</name>
    <dbReference type="NCBI Taxonomy" id="1387713"/>
    <lineage>
        <taxon>Bacteria</taxon>
        <taxon>Bacillati</taxon>
        <taxon>Actinomycetota</taxon>
        <taxon>Actinomycetes</taxon>
        <taxon>Kitasatosporales</taxon>
        <taxon>Streptomycetaceae</taxon>
        <taxon>Streptomyces</taxon>
    </lineage>
</organism>
<dbReference type="EMBL" id="JAFFZM010000007">
    <property type="protein sequence ID" value="MBO8199281.1"/>
    <property type="molecule type" value="Genomic_DNA"/>
</dbReference>
<sequence>MNNGNWANNQSGLYAHLYTGSRCKASTYFLTMEDDDYTPLGTGSTFYSVKFTKKKDEW</sequence>
<dbReference type="Proteomes" id="UP000721954">
    <property type="component" value="Unassembled WGS sequence"/>
</dbReference>
<evidence type="ECO:0000313" key="2">
    <source>
        <dbReference type="Proteomes" id="UP000721954"/>
    </source>
</evidence>
<gene>
    <name evidence="1" type="ORF">JW613_13375</name>
</gene>